<dbReference type="EMBL" id="FOSG01000052">
    <property type="protein sequence ID" value="SFM04421.1"/>
    <property type="molecule type" value="Genomic_DNA"/>
</dbReference>
<gene>
    <name evidence="1" type="ORF">SAMN05192584_1521</name>
</gene>
<evidence type="ECO:0000313" key="2">
    <source>
        <dbReference type="Proteomes" id="UP000198928"/>
    </source>
</evidence>
<keyword evidence="2" id="KW-1185">Reference proteome</keyword>
<accession>A0A1I4MMB6</accession>
<organism evidence="1 2">
    <name type="scientific">Streptomyces pini</name>
    <dbReference type="NCBI Taxonomy" id="1520580"/>
    <lineage>
        <taxon>Bacteria</taxon>
        <taxon>Bacillati</taxon>
        <taxon>Actinomycetota</taxon>
        <taxon>Actinomycetes</taxon>
        <taxon>Kitasatosporales</taxon>
        <taxon>Streptomycetaceae</taxon>
        <taxon>Streptomyces</taxon>
    </lineage>
</organism>
<protein>
    <submittedName>
        <fullName evidence="1">Uncharacterized protein</fullName>
    </submittedName>
</protein>
<dbReference type="Proteomes" id="UP000198928">
    <property type="component" value="Unassembled WGS sequence"/>
</dbReference>
<dbReference type="AlphaFoldDB" id="A0A1I4MMB6"/>
<evidence type="ECO:0000313" key="1">
    <source>
        <dbReference type="EMBL" id="SFM04421.1"/>
    </source>
</evidence>
<reference evidence="2" key="1">
    <citation type="submission" date="2016-10" db="EMBL/GenBank/DDBJ databases">
        <authorList>
            <person name="Varghese N."/>
            <person name="Submissions S."/>
        </authorList>
    </citation>
    <scope>NUCLEOTIDE SEQUENCE [LARGE SCALE GENOMIC DNA]</scope>
    <source>
        <strain evidence="2">PL19</strain>
    </source>
</reference>
<sequence>GQGALMGLLPEGRQNYVVSWGGPEAFREDVEYAKGIVGDDIRPNTISGGYHFDDGEVLFTGAFRTDVVPGRITVRTVDGTFDAKMLRLPGDPGWGAYHLDAGRTDALSSDVVVTAYAPDGGVIDTLTMTFPRTPHTPGTP</sequence>
<name>A0A1I4MMB6_9ACTN</name>
<feature type="non-terminal residue" evidence="1">
    <location>
        <position position="1"/>
    </location>
</feature>
<proteinExistence type="predicted"/>